<evidence type="ECO:0000259" key="1">
    <source>
        <dbReference type="Pfam" id="PF13456"/>
    </source>
</evidence>
<keyword evidence="3" id="KW-1185">Reference proteome</keyword>
<protein>
    <recommendedName>
        <fullName evidence="1">RNase H type-1 domain-containing protein</fullName>
    </recommendedName>
</protein>
<feature type="domain" description="RNase H type-1" evidence="1">
    <location>
        <begin position="124"/>
        <end position="226"/>
    </location>
</feature>
<dbReference type="InterPro" id="IPR036397">
    <property type="entry name" value="RNaseH_sf"/>
</dbReference>
<evidence type="ECO:0000313" key="3">
    <source>
        <dbReference type="Proteomes" id="UP001281410"/>
    </source>
</evidence>
<gene>
    <name evidence="2" type="ORF">Dsin_021040</name>
</gene>
<dbReference type="Proteomes" id="UP001281410">
    <property type="component" value="Unassembled WGS sequence"/>
</dbReference>
<dbReference type="InterPro" id="IPR002156">
    <property type="entry name" value="RNaseH_domain"/>
</dbReference>
<dbReference type="GO" id="GO:0003676">
    <property type="term" value="F:nucleic acid binding"/>
    <property type="evidence" value="ECO:0007669"/>
    <property type="project" value="InterPro"/>
</dbReference>
<dbReference type="GO" id="GO:0004523">
    <property type="term" value="F:RNA-DNA hybrid ribonuclease activity"/>
    <property type="evidence" value="ECO:0007669"/>
    <property type="project" value="InterPro"/>
</dbReference>
<dbReference type="Gene3D" id="3.30.420.10">
    <property type="entry name" value="Ribonuclease H-like superfamily/Ribonuclease H"/>
    <property type="match status" value="1"/>
</dbReference>
<dbReference type="PANTHER" id="PTHR47723:SF22">
    <property type="entry name" value="RNASE H TYPE-1 DOMAIN-CONTAINING PROTEIN"/>
    <property type="match status" value="1"/>
</dbReference>
<organism evidence="2 3">
    <name type="scientific">Dipteronia sinensis</name>
    <dbReference type="NCBI Taxonomy" id="43782"/>
    <lineage>
        <taxon>Eukaryota</taxon>
        <taxon>Viridiplantae</taxon>
        <taxon>Streptophyta</taxon>
        <taxon>Embryophyta</taxon>
        <taxon>Tracheophyta</taxon>
        <taxon>Spermatophyta</taxon>
        <taxon>Magnoliopsida</taxon>
        <taxon>eudicotyledons</taxon>
        <taxon>Gunneridae</taxon>
        <taxon>Pentapetalae</taxon>
        <taxon>rosids</taxon>
        <taxon>malvids</taxon>
        <taxon>Sapindales</taxon>
        <taxon>Sapindaceae</taxon>
        <taxon>Hippocastanoideae</taxon>
        <taxon>Acereae</taxon>
        <taxon>Dipteronia</taxon>
    </lineage>
</organism>
<proteinExistence type="predicted"/>
<dbReference type="AlphaFoldDB" id="A0AAE0AB55"/>
<name>A0AAE0AB55_9ROSI</name>
<dbReference type="SUPFAM" id="SSF53098">
    <property type="entry name" value="Ribonuclease H-like"/>
    <property type="match status" value="1"/>
</dbReference>
<dbReference type="PANTHER" id="PTHR47723">
    <property type="entry name" value="OS05G0353850 PROTEIN"/>
    <property type="match status" value="1"/>
</dbReference>
<dbReference type="InterPro" id="IPR044730">
    <property type="entry name" value="RNase_H-like_dom_plant"/>
</dbReference>
<dbReference type="InterPro" id="IPR012337">
    <property type="entry name" value="RNaseH-like_sf"/>
</dbReference>
<accession>A0AAE0AB55</accession>
<dbReference type="CDD" id="cd06222">
    <property type="entry name" value="RNase_H_like"/>
    <property type="match status" value="1"/>
</dbReference>
<evidence type="ECO:0000313" key="2">
    <source>
        <dbReference type="EMBL" id="KAK3206994.1"/>
    </source>
</evidence>
<dbReference type="InterPro" id="IPR053151">
    <property type="entry name" value="RNase_H-like"/>
</dbReference>
<dbReference type="Pfam" id="PF13456">
    <property type="entry name" value="RVT_3"/>
    <property type="match status" value="1"/>
</dbReference>
<comment type="caution">
    <text evidence="2">The sequence shown here is derived from an EMBL/GenBank/DDBJ whole genome shotgun (WGS) entry which is preliminary data.</text>
</comment>
<dbReference type="EMBL" id="JANJYJ010000006">
    <property type="protein sequence ID" value="KAK3206994.1"/>
    <property type="molecule type" value="Genomic_DNA"/>
</dbReference>
<reference evidence="2" key="1">
    <citation type="journal article" date="2023" name="Plant J.">
        <title>Genome sequences and population genomics provide insights into the demographic history, inbreeding, and mutation load of two 'living fossil' tree species of Dipteronia.</title>
        <authorList>
            <person name="Feng Y."/>
            <person name="Comes H.P."/>
            <person name="Chen J."/>
            <person name="Zhu S."/>
            <person name="Lu R."/>
            <person name="Zhang X."/>
            <person name="Li P."/>
            <person name="Qiu J."/>
            <person name="Olsen K.M."/>
            <person name="Qiu Y."/>
        </authorList>
    </citation>
    <scope>NUCLEOTIDE SEQUENCE</scope>
    <source>
        <strain evidence="2">NBL</strain>
    </source>
</reference>
<sequence length="242" mass="27969">MVQRCMNNWLGANKKDSDACKYLEENLDTVDSKARIDGWSKSLRKERLSILTKLWMELRREEQLWRQKSKFVPRRFYSGKNPQRMFACFWNDVWNGDVTLNMEYPRIFALSMKKCEPIKDFGRWQGEVLCSFAAPIGNLDTITVEIWAIHKAYSLCLSKASISGRSIQIVSDSLKAISWINNDDLGNLIHVNIIYDIRAMIFSLRNSSVIHTLRTANSYADSLAKRGMDLDGEIVDWVVTTD</sequence>